<comment type="caution">
    <text evidence="1">The sequence shown here is derived from an EMBL/GenBank/DDBJ whole genome shotgun (WGS) entry which is preliminary data.</text>
</comment>
<reference evidence="1 2" key="1">
    <citation type="submission" date="2015-06" db="EMBL/GenBank/DDBJ databases">
        <title>Expansion of signal transduction pathways in fungi by whole-genome duplication.</title>
        <authorList>
            <consortium name="DOE Joint Genome Institute"/>
            <person name="Corrochano L.M."/>
            <person name="Kuo A."/>
            <person name="Marcet-Houben M."/>
            <person name="Polaino S."/>
            <person name="Salamov A."/>
            <person name="Villalobos J.M."/>
            <person name="Alvarez M.I."/>
            <person name="Avalos J."/>
            <person name="Benito E.P."/>
            <person name="Benoit I."/>
            <person name="Burger G."/>
            <person name="Camino L.P."/>
            <person name="Canovas D."/>
            <person name="Cerda-Olmedo E."/>
            <person name="Cheng J.-F."/>
            <person name="Dominguez A."/>
            <person name="Elias M."/>
            <person name="Eslava A.P."/>
            <person name="Glaser F."/>
            <person name="Grimwood J."/>
            <person name="Gutierrez G."/>
            <person name="Heitman J."/>
            <person name="Henrissat B."/>
            <person name="Iturriaga E.A."/>
            <person name="Lang B.F."/>
            <person name="Lavin J.L."/>
            <person name="Lee S."/>
            <person name="Li W."/>
            <person name="Lindquist E."/>
            <person name="Lopez-Garcia S."/>
            <person name="Luque E.M."/>
            <person name="Marcos A.T."/>
            <person name="Martin J."/>
            <person name="Mccluskey K."/>
            <person name="Medina H.R."/>
            <person name="Miralles-Duran A."/>
            <person name="Miyazaki A."/>
            <person name="Munoz-Torres E."/>
            <person name="Oguiza J.A."/>
            <person name="Ohm R."/>
            <person name="Olmedo M."/>
            <person name="Orejas M."/>
            <person name="Ortiz-Castellanos L."/>
            <person name="Pisabarro A.G."/>
            <person name="Rodriguez-Romero J."/>
            <person name="Ruiz-Herrera J."/>
            <person name="Ruiz-Vazquez R."/>
            <person name="Sanz C."/>
            <person name="Schackwitz W."/>
            <person name="Schmutz J."/>
            <person name="Shahriari M."/>
            <person name="Shelest E."/>
            <person name="Silva-Franco F."/>
            <person name="Soanes D."/>
            <person name="Syed K."/>
            <person name="Tagua V.G."/>
            <person name="Talbot N.J."/>
            <person name="Thon M."/>
            <person name="De Vries R.P."/>
            <person name="Wiebenga A."/>
            <person name="Yadav J.S."/>
            <person name="Braun E.L."/>
            <person name="Baker S."/>
            <person name="Garre V."/>
            <person name="Horwitz B."/>
            <person name="Torres-Martinez S."/>
            <person name="Idnurm A."/>
            <person name="Herrera-Estrella A."/>
            <person name="Gabaldon T."/>
            <person name="Grigoriev I.V."/>
        </authorList>
    </citation>
    <scope>NUCLEOTIDE SEQUENCE [LARGE SCALE GENOMIC DNA]</scope>
    <source>
        <strain evidence="1 2">CBS 277.49</strain>
    </source>
</reference>
<organism evidence="1 2">
    <name type="scientific">Mucor lusitanicus CBS 277.49</name>
    <dbReference type="NCBI Taxonomy" id="747725"/>
    <lineage>
        <taxon>Eukaryota</taxon>
        <taxon>Fungi</taxon>
        <taxon>Fungi incertae sedis</taxon>
        <taxon>Mucoromycota</taxon>
        <taxon>Mucoromycotina</taxon>
        <taxon>Mucoromycetes</taxon>
        <taxon>Mucorales</taxon>
        <taxon>Mucorineae</taxon>
        <taxon>Mucoraceae</taxon>
        <taxon>Mucor</taxon>
    </lineage>
</organism>
<keyword evidence="2" id="KW-1185">Reference proteome</keyword>
<dbReference type="STRING" id="747725.A0A168LCQ0"/>
<protein>
    <submittedName>
        <fullName evidence="1">Uncharacterized protein</fullName>
    </submittedName>
</protein>
<gene>
    <name evidence="1" type="ORF">MUCCIDRAFT_81363</name>
</gene>
<dbReference type="VEuPathDB" id="FungiDB:MUCCIDRAFT_81363"/>
<dbReference type="EMBL" id="AMYB01000004">
    <property type="protein sequence ID" value="OAD03374.1"/>
    <property type="molecule type" value="Genomic_DNA"/>
</dbReference>
<name>A0A168LCQ0_MUCCL</name>
<proteinExistence type="predicted"/>
<evidence type="ECO:0000313" key="2">
    <source>
        <dbReference type="Proteomes" id="UP000077051"/>
    </source>
</evidence>
<dbReference type="AlphaFoldDB" id="A0A168LCQ0"/>
<dbReference type="OrthoDB" id="125800at2759"/>
<sequence length="106" mass="12646">MDNEWHNFDFARFDLVFVDYLLAKASHHFWTFQLRLFLVSYYFERNTEEDLRNALICMLSHYLYLRGSSARVAELADLQSVEPPNVLDHYTLITPEDDLITIEMHS</sequence>
<accession>A0A168LCQ0</accession>
<dbReference type="Proteomes" id="UP000077051">
    <property type="component" value="Unassembled WGS sequence"/>
</dbReference>
<evidence type="ECO:0000313" key="1">
    <source>
        <dbReference type="EMBL" id="OAD03374.1"/>
    </source>
</evidence>